<dbReference type="InterPro" id="IPR021765">
    <property type="entry name" value="UstYa-like"/>
</dbReference>
<dbReference type="OrthoDB" id="3687641at2759"/>
<evidence type="ECO:0000313" key="3">
    <source>
        <dbReference type="Proteomes" id="UP000244855"/>
    </source>
</evidence>
<accession>A0A2V1D7T0</accession>
<dbReference type="Proteomes" id="UP000244855">
    <property type="component" value="Unassembled WGS sequence"/>
</dbReference>
<sequence>MGETWETTTFPRRFEGSVKLPSPYKGPPTKAVEEAWEKLTPLHLMRIRESEFQNVNASKYSSQLYDEEGGRIAVFEAFHMIHCVKSLWQNTYPEYFSEIHAYNQANQDEWHEHTDHCADMLRQKLMCEADSSLITYNWLKNHYYPHPNFNVEHQCRNYDRLLEVSEIRRVGRSFLRPEGKTVIDFVEEPFDPEAES</sequence>
<dbReference type="STRING" id="97972.A0A2V1D7T0"/>
<dbReference type="PANTHER" id="PTHR33365">
    <property type="entry name" value="YALI0B05434P"/>
    <property type="match status" value="1"/>
</dbReference>
<protein>
    <submittedName>
        <fullName evidence="2">Uncharacterized protein</fullName>
    </submittedName>
</protein>
<reference evidence="2 3" key="1">
    <citation type="journal article" date="2018" name="Sci. Rep.">
        <title>Comparative genomics provides insights into the lifestyle and reveals functional heterogeneity of dark septate endophytic fungi.</title>
        <authorList>
            <person name="Knapp D.G."/>
            <person name="Nemeth J.B."/>
            <person name="Barry K."/>
            <person name="Hainaut M."/>
            <person name="Henrissat B."/>
            <person name="Johnson J."/>
            <person name="Kuo A."/>
            <person name="Lim J.H.P."/>
            <person name="Lipzen A."/>
            <person name="Nolan M."/>
            <person name="Ohm R.A."/>
            <person name="Tamas L."/>
            <person name="Grigoriev I.V."/>
            <person name="Spatafora J.W."/>
            <person name="Nagy L.G."/>
            <person name="Kovacs G.M."/>
        </authorList>
    </citation>
    <scope>NUCLEOTIDE SEQUENCE [LARGE SCALE GENOMIC DNA]</scope>
    <source>
        <strain evidence="2 3">DSE2036</strain>
    </source>
</reference>
<gene>
    <name evidence="2" type="ORF">DM02DRAFT_661360</name>
</gene>
<comment type="similarity">
    <text evidence="1">Belongs to the ustYa family.</text>
</comment>
<dbReference type="PANTHER" id="PTHR33365:SF12">
    <property type="entry name" value="TAT PATHWAY SIGNAL SEQUENCE"/>
    <property type="match status" value="1"/>
</dbReference>
<evidence type="ECO:0000256" key="1">
    <source>
        <dbReference type="ARBA" id="ARBA00035112"/>
    </source>
</evidence>
<dbReference type="AlphaFoldDB" id="A0A2V1D7T0"/>
<proteinExistence type="inferred from homology"/>
<organism evidence="2 3">
    <name type="scientific">Periconia macrospinosa</name>
    <dbReference type="NCBI Taxonomy" id="97972"/>
    <lineage>
        <taxon>Eukaryota</taxon>
        <taxon>Fungi</taxon>
        <taxon>Dikarya</taxon>
        <taxon>Ascomycota</taxon>
        <taxon>Pezizomycotina</taxon>
        <taxon>Dothideomycetes</taxon>
        <taxon>Pleosporomycetidae</taxon>
        <taxon>Pleosporales</taxon>
        <taxon>Massarineae</taxon>
        <taxon>Periconiaceae</taxon>
        <taxon>Periconia</taxon>
    </lineage>
</organism>
<name>A0A2V1D7T0_9PLEO</name>
<keyword evidence="3" id="KW-1185">Reference proteome</keyword>
<dbReference type="EMBL" id="KZ805551">
    <property type="protein sequence ID" value="PVH94102.1"/>
    <property type="molecule type" value="Genomic_DNA"/>
</dbReference>
<dbReference type="GO" id="GO:0043386">
    <property type="term" value="P:mycotoxin biosynthetic process"/>
    <property type="evidence" value="ECO:0007669"/>
    <property type="project" value="InterPro"/>
</dbReference>
<dbReference type="Pfam" id="PF11807">
    <property type="entry name" value="UstYa"/>
    <property type="match status" value="1"/>
</dbReference>
<evidence type="ECO:0000313" key="2">
    <source>
        <dbReference type="EMBL" id="PVH94102.1"/>
    </source>
</evidence>